<dbReference type="AlphaFoldDB" id="A0A7J9ABL1"/>
<dbReference type="PANTHER" id="PTHR47723:SF19">
    <property type="entry name" value="POLYNUCLEOTIDYL TRANSFERASE, RIBONUCLEASE H-LIKE SUPERFAMILY PROTEIN"/>
    <property type="match status" value="1"/>
</dbReference>
<dbReference type="InterPro" id="IPR002156">
    <property type="entry name" value="RNaseH_domain"/>
</dbReference>
<protein>
    <recommendedName>
        <fullName evidence="1">RNase H type-1 domain-containing protein</fullName>
    </recommendedName>
</protein>
<dbReference type="InterPro" id="IPR012337">
    <property type="entry name" value="RNaseH-like_sf"/>
</dbReference>
<dbReference type="InterPro" id="IPR036397">
    <property type="entry name" value="RNaseH_sf"/>
</dbReference>
<dbReference type="EMBL" id="JABEZV010000009">
    <property type="protein sequence ID" value="MBA0721380.1"/>
    <property type="molecule type" value="Genomic_DNA"/>
</dbReference>
<dbReference type="InterPro" id="IPR053151">
    <property type="entry name" value="RNase_H-like"/>
</dbReference>
<dbReference type="Pfam" id="PF13456">
    <property type="entry name" value="RVT_3"/>
    <property type="match status" value="1"/>
</dbReference>
<dbReference type="InterPro" id="IPR044730">
    <property type="entry name" value="RNase_H-like_dom_plant"/>
</dbReference>
<proteinExistence type="predicted"/>
<dbReference type="GO" id="GO:0003676">
    <property type="term" value="F:nucleic acid binding"/>
    <property type="evidence" value="ECO:0007669"/>
    <property type="project" value="InterPro"/>
</dbReference>
<evidence type="ECO:0000259" key="1">
    <source>
        <dbReference type="Pfam" id="PF13456"/>
    </source>
</evidence>
<sequence length="215" mass="24311">MKILLDGHIVEAGAPEETQDITNKQNSRRDSVHIGCYKKDLGLLKTQSGNWRGSFRDPRGNCSAAKEVWTQVISVNHHGTFFSTNLHSCRGKEYISVHEDIRSSYQENSPGWGSGFLGIIHVGKCSEFDAELWGSLDGLVLLQQQGYNKIMIHSDSLQVIKGIYDSSLVDSNSALIRRIHQILLKVDHWRIKHVSREKNRVVDCLAKMLLNKKDD</sequence>
<accession>A0A7J9ABL1</accession>
<dbReference type="PANTHER" id="PTHR47723">
    <property type="entry name" value="OS05G0353850 PROTEIN"/>
    <property type="match status" value="1"/>
</dbReference>
<gene>
    <name evidence="2" type="ORF">Golax_008926</name>
</gene>
<feature type="non-terminal residue" evidence="2">
    <location>
        <position position="1"/>
    </location>
</feature>
<dbReference type="SUPFAM" id="SSF53098">
    <property type="entry name" value="Ribonuclease H-like"/>
    <property type="match status" value="1"/>
</dbReference>
<evidence type="ECO:0000313" key="3">
    <source>
        <dbReference type="Proteomes" id="UP000593574"/>
    </source>
</evidence>
<dbReference type="Proteomes" id="UP000593574">
    <property type="component" value="Unassembled WGS sequence"/>
</dbReference>
<dbReference type="Gene3D" id="3.30.420.10">
    <property type="entry name" value="Ribonuclease H-like superfamily/Ribonuclease H"/>
    <property type="match status" value="1"/>
</dbReference>
<dbReference type="CDD" id="cd06222">
    <property type="entry name" value="RNase_H_like"/>
    <property type="match status" value="1"/>
</dbReference>
<keyword evidence="3" id="KW-1185">Reference proteome</keyword>
<dbReference type="GO" id="GO:0004523">
    <property type="term" value="F:RNA-DNA hybrid ribonuclease activity"/>
    <property type="evidence" value="ECO:0007669"/>
    <property type="project" value="InterPro"/>
</dbReference>
<reference evidence="2 3" key="1">
    <citation type="journal article" date="2019" name="Genome Biol. Evol.">
        <title>Insights into the evolution of the New World diploid cottons (Gossypium, subgenus Houzingenia) based on genome sequencing.</title>
        <authorList>
            <person name="Grover C.E."/>
            <person name="Arick M.A. 2nd"/>
            <person name="Thrash A."/>
            <person name="Conover J.L."/>
            <person name="Sanders W.S."/>
            <person name="Peterson D.G."/>
            <person name="Frelichowski J.E."/>
            <person name="Scheffler J.A."/>
            <person name="Scheffler B.E."/>
            <person name="Wendel J.F."/>
        </authorList>
    </citation>
    <scope>NUCLEOTIDE SEQUENCE [LARGE SCALE GENOMIC DNA]</scope>
    <source>
        <strain evidence="2">4</strain>
        <tissue evidence="2">Leaf</tissue>
    </source>
</reference>
<organism evidence="2 3">
    <name type="scientific">Gossypium laxum</name>
    <dbReference type="NCBI Taxonomy" id="34288"/>
    <lineage>
        <taxon>Eukaryota</taxon>
        <taxon>Viridiplantae</taxon>
        <taxon>Streptophyta</taxon>
        <taxon>Embryophyta</taxon>
        <taxon>Tracheophyta</taxon>
        <taxon>Spermatophyta</taxon>
        <taxon>Magnoliopsida</taxon>
        <taxon>eudicotyledons</taxon>
        <taxon>Gunneridae</taxon>
        <taxon>Pentapetalae</taxon>
        <taxon>rosids</taxon>
        <taxon>malvids</taxon>
        <taxon>Malvales</taxon>
        <taxon>Malvaceae</taxon>
        <taxon>Malvoideae</taxon>
        <taxon>Gossypium</taxon>
    </lineage>
</organism>
<evidence type="ECO:0000313" key="2">
    <source>
        <dbReference type="EMBL" id="MBA0721380.1"/>
    </source>
</evidence>
<comment type="caution">
    <text evidence="2">The sequence shown here is derived from an EMBL/GenBank/DDBJ whole genome shotgun (WGS) entry which is preliminary data.</text>
</comment>
<name>A0A7J9ABL1_9ROSI</name>
<feature type="domain" description="RNase H type-1" evidence="1">
    <location>
        <begin position="125"/>
        <end position="208"/>
    </location>
</feature>